<sequence length="109" mass="12122">MLQSTWAVAAQYCQHEESPKVEHIGHHTHKHTSQSADSNHVTDQKSSDSSKSGVDTDCPFCHLSSIKSMISNLPVIDAEIESVVIVGIYRSYPEIIPLKPERPNWNLAV</sequence>
<dbReference type="Proteomes" id="UP000297706">
    <property type="component" value="Unassembled WGS sequence"/>
</dbReference>
<evidence type="ECO:0000256" key="1">
    <source>
        <dbReference type="SAM" id="MobiDB-lite"/>
    </source>
</evidence>
<proteinExistence type="predicted"/>
<feature type="region of interest" description="Disordered" evidence="1">
    <location>
        <begin position="18"/>
        <end position="56"/>
    </location>
</feature>
<protein>
    <submittedName>
        <fullName evidence="2">Cobalt-zinc-cadmium resistance protein</fullName>
    </submittedName>
</protein>
<name>A0A4Y9VTC7_9PROT</name>
<dbReference type="OrthoDB" id="6717343at2"/>
<comment type="caution">
    <text evidence="2">The sequence shown here is derived from an EMBL/GenBank/DDBJ whole genome shotgun (WGS) entry which is preliminary data.</text>
</comment>
<dbReference type="RefSeq" id="WP_019898845.1">
    <property type="nucleotide sequence ID" value="NZ_PQVH01000005.1"/>
</dbReference>
<dbReference type="EMBL" id="PQVH01000005">
    <property type="protein sequence ID" value="TFW72519.1"/>
    <property type="molecule type" value="Genomic_DNA"/>
</dbReference>
<keyword evidence="3" id="KW-1185">Reference proteome</keyword>
<gene>
    <name evidence="2" type="ORF">C3Y98_02620</name>
</gene>
<accession>A0A4Y9VTC7</accession>
<organism evidence="2 3">
    <name type="scientific">Methylotenera oryzisoli</name>
    <dbReference type="NCBI Taxonomy" id="2080758"/>
    <lineage>
        <taxon>Bacteria</taxon>
        <taxon>Pseudomonadati</taxon>
        <taxon>Pseudomonadota</taxon>
        <taxon>Betaproteobacteria</taxon>
        <taxon>Nitrosomonadales</taxon>
        <taxon>Methylophilaceae</taxon>
        <taxon>Methylotenera</taxon>
    </lineage>
</organism>
<dbReference type="AlphaFoldDB" id="A0A4Y9VTC7"/>
<reference evidence="2 3" key="1">
    <citation type="submission" date="2018-02" db="EMBL/GenBank/DDBJ databases">
        <title>A novel lanthanide dependent methylotroph, Methylotenera sp. La3113.</title>
        <authorList>
            <person name="Lv H."/>
            <person name="Tani A."/>
        </authorList>
    </citation>
    <scope>NUCLEOTIDE SEQUENCE [LARGE SCALE GENOMIC DNA]</scope>
    <source>
        <strain evidence="2 3">La3113</strain>
    </source>
</reference>
<evidence type="ECO:0000313" key="3">
    <source>
        <dbReference type="Proteomes" id="UP000297706"/>
    </source>
</evidence>
<evidence type="ECO:0000313" key="2">
    <source>
        <dbReference type="EMBL" id="TFW72519.1"/>
    </source>
</evidence>